<dbReference type="PANTHER" id="PTHR19143:SF458">
    <property type="entry name" value="FIBRINOGEN C-TERMINAL DOMAIN-CONTAINING PROTEIN-RELATED"/>
    <property type="match status" value="1"/>
</dbReference>
<sequence>MDTPKGGWLVLQRRRDGSVDFNRLWNQYRSGFGDVSGEHWLGNDNIFLLTNQERYQLRVDLWDFSGNRVHAIYSDFKIDGERDGYKLHISGYTGSAHDSLHRHNNRMFSTPDRDNDVRREANCAHEWEAGWWFDHCWYALLNGPYQNHSDVSWRGLAWNAWKREQLKASEMKIRPLNDPVAPDRL</sequence>
<dbReference type="Pfam" id="PF00147">
    <property type="entry name" value="Fibrinogen_C"/>
    <property type="match status" value="1"/>
</dbReference>
<keyword evidence="1" id="KW-1015">Disulfide bond</keyword>
<gene>
    <name evidence="3" type="ORF">CUNI_LOCUS3042</name>
</gene>
<dbReference type="InterPro" id="IPR036056">
    <property type="entry name" value="Fibrinogen-like_C"/>
</dbReference>
<dbReference type="InterPro" id="IPR002181">
    <property type="entry name" value="Fibrinogen_a/b/g_C_dom"/>
</dbReference>
<feature type="domain" description="Fibrinogen C-terminal" evidence="2">
    <location>
        <begin position="1"/>
        <end position="177"/>
    </location>
</feature>
<proteinExistence type="predicted"/>
<dbReference type="SUPFAM" id="SSF56496">
    <property type="entry name" value="Fibrinogen C-terminal domain-like"/>
    <property type="match status" value="1"/>
</dbReference>
<dbReference type="CDD" id="cd00087">
    <property type="entry name" value="FReD"/>
    <property type="match status" value="1"/>
</dbReference>
<protein>
    <recommendedName>
        <fullName evidence="2">Fibrinogen C-terminal domain-containing protein</fullName>
    </recommendedName>
</protein>
<evidence type="ECO:0000256" key="1">
    <source>
        <dbReference type="ARBA" id="ARBA00023157"/>
    </source>
</evidence>
<organism evidence="3 4">
    <name type="scientific">Candidula unifasciata</name>
    <dbReference type="NCBI Taxonomy" id="100452"/>
    <lineage>
        <taxon>Eukaryota</taxon>
        <taxon>Metazoa</taxon>
        <taxon>Spiralia</taxon>
        <taxon>Lophotrochozoa</taxon>
        <taxon>Mollusca</taxon>
        <taxon>Gastropoda</taxon>
        <taxon>Heterobranchia</taxon>
        <taxon>Euthyneura</taxon>
        <taxon>Panpulmonata</taxon>
        <taxon>Eupulmonata</taxon>
        <taxon>Stylommatophora</taxon>
        <taxon>Helicina</taxon>
        <taxon>Helicoidea</taxon>
        <taxon>Geomitridae</taxon>
        <taxon>Candidula</taxon>
    </lineage>
</organism>
<name>A0A8S3YL39_9EUPU</name>
<dbReference type="AlphaFoldDB" id="A0A8S3YL39"/>
<comment type="caution">
    <text evidence="3">The sequence shown here is derived from an EMBL/GenBank/DDBJ whole genome shotgun (WGS) entry which is preliminary data.</text>
</comment>
<dbReference type="Proteomes" id="UP000678393">
    <property type="component" value="Unassembled WGS sequence"/>
</dbReference>
<accession>A0A8S3YL39</accession>
<evidence type="ECO:0000259" key="2">
    <source>
        <dbReference type="PROSITE" id="PS51406"/>
    </source>
</evidence>
<dbReference type="GO" id="GO:0005615">
    <property type="term" value="C:extracellular space"/>
    <property type="evidence" value="ECO:0007669"/>
    <property type="project" value="TreeGrafter"/>
</dbReference>
<dbReference type="EMBL" id="CAJHNH020000413">
    <property type="protein sequence ID" value="CAG5117484.1"/>
    <property type="molecule type" value="Genomic_DNA"/>
</dbReference>
<dbReference type="SMART" id="SM00186">
    <property type="entry name" value="FBG"/>
    <property type="match status" value="1"/>
</dbReference>
<dbReference type="InterPro" id="IPR020837">
    <property type="entry name" value="Fibrinogen_CS"/>
</dbReference>
<keyword evidence="4" id="KW-1185">Reference proteome</keyword>
<reference evidence="3" key="1">
    <citation type="submission" date="2021-04" db="EMBL/GenBank/DDBJ databases">
        <authorList>
            <consortium name="Molecular Ecology Group"/>
        </authorList>
    </citation>
    <scope>NUCLEOTIDE SEQUENCE</scope>
</reference>
<evidence type="ECO:0000313" key="3">
    <source>
        <dbReference type="EMBL" id="CAG5117484.1"/>
    </source>
</evidence>
<dbReference type="PROSITE" id="PS00514">
    <property type="entry name" value="FIBRINOGEN_C_1"/>
    <property type="match status" value="1"/>
</dbReference>
<dbReference type="Gene3D" id="3.90.215.10">
    <property type="entry name" value="Gamma Fibrinogen, chain A, domain 1"/>
    <property type="match status" value="1"/>
</dbReference>
<dbReference type="PANTHER" id="PTHR19143">
    <property type="entry name" value="FIBRINOGEN/TENASCIN/ANGIOPOEITIN"/>
    <property type="match status" value="1"/>
</dbReference>
<dbReference type="PROSITE" id="PS51406">
    <property type="entry name" value="FIBRINOGEN_C_2"/>
    <property type="match status" value="1"/>
</dbReference>
<dbReference type="OrthoDB" id="7735550at2759"/>
<dbReference type="InterPro" id="IPR014716">
    <property type="entry name" value="Fibrinogen_a/b/g_C_1"/>
</dbReference>
<evidence type="ECO:0000313" key="4">
    <source>
        <dbReference type="Proteomes" id="UP000678393"/>
    </source>
</evidence>
<dbReference type="InterPro" id="IPR050373">
    <property type="entry name" value="Fibrinogen_C-term_domain"/>
</dbReference>